<dbReference type="PANTHER" id="PTHR10252">
    <property type="entry name" value="HISTONE-LIKE TRANSCRIPTION FACTOR CCAAT-RELATED"/>
    <property type="match status" value="1"/>
</dbReference>
<accession>A0A7J6X2I2</accession>
<dbReference type="Gene3D" id="1.10.20.10">
    <property type="entry name" value="Histone, subunit A"/>
    <property type="match status" value="1"/>
</dbReference>
<dbReference type="InterPro" id="IPR009072">
    <property type="entry name" value="Histone-fold"/>
</dbReference>
<comment type="caution">
    <text evidence="8">The sequence shown here is derived from an EMBL/GenBank/DDBJ whole genome shotgun (WGS) entry which is preliminary data.</text>
</comment>
<gene>
    <name evidence="8" type="ORF">FRX31_006482</name>
</gene>
<dbReference type="EMBL" id="JABWDY010006056">
    <property type="protein sequence ID" value="KAF5203931.1"/>
    <property type="molecule type" value="Genomic_DNA"/>
</dbReference>
<evidence type="ECO:0000259" key="7">
    <source>
        <dbReference type="Pfam" id="PF00125"/>
    </source>
</evidence>
<evidence type="ECO:0000313" key="8">
    <source>
        <dbReference type="EMBL" id="KAF5203931.1"/>
    </source>
</evidence>
<keyword evidence="3" id="KW-0804">Transcription</keyword>
<reference evidence="8 9" key="1">
    <citation type="submission" date="2020-06" db="EMBL/GenBank/DDBJ databases">
        <title>Transcriptomic and genomic resources for Thalictrum thalictroides and T. hernandezii: Facilitating candidate gene discovery in an emerging model plant lineage.</title>
        <authorList>
            <person name="Arias T."/>
            <person name="Riano-Pachon D.M."/>
            <person name="Di Stilio V.S."/>
        </authorList>
    </citation>
    <scope>NUCLEOTIDE SEQUENCE [LARGE SCALE GENOMIC DNA]</scope>
    <source>
        <strain evidence="9">cv. WT478/WT964</strain>
        <tissue evidence="8">Leaves</tissue>
    </source>
</reference>
<dbReference type="GO" id="GO:0046982">
    <property type="term" value="F:protein heterodimerization activity"/>
    <property type="evidence" value="ECO:0007669"/>
    <property type="project" value="InterPro"/>
</dbReference>
<keyword evidence="4" id="KW-0539">Nucleus</keyword>
<comment type="similarity">
    <text evidence="5">Belongs to the NFYC/HAP5 subunit family.</text>
</comment>
<name>A0A7J6X2I2_THATH</name>
<comment type="subcellular location">
    <subcellularLocation>
        <location evidence="1">Nucleus</location>
    </subcellularLocation>
</comment>
<dbReference type="CDD" id="cd22908">
    <property type="entry name" value="HFD_NFYC-like"/>
    <property type="match status" value="1"/>
</dbReference>
<organism evidence="8 9">
    <name type="scientific">Thalictrum thalictroides</name>
    <name type="common">Rue-anemone</name>
    <name type="synonym">Anemone thalictroides</name>
    <dbReference type="NCBI Taxonomy" id="46969"/>
    <lineage>
        <taxon>Eukaryota</taxon>
        <taxon>Viridiplantae</taxon>
        <taxon>Streptophyta</taxon>
        <taxon>Embryophyta</taxon>
        <taxon>Tracheophyta</taxon>
        <taxon>Spermatophyta</taxon>
        <taxon>Magnoliopsida</taxon>
        <taxon>Ranunculales</taxon>
        <taxon>Ranunculaceae</taxon>
        <taxon>Thalictroideae</taxon>
        <taxon>Thalictrum</taxon>
    </lineage>
</organism>
<dbReference type="GO" id="GO:0006355">
    <property type="term" value="P:regulation of DNA-templated transcription"/>
    <property type="evidence" value="ECO:0007669"/>
    <property type="project" value="TreeGrafter"/>
</dbReference>
<sequence length="364" mass="40229">MKSDVDVKMISADAPVIFAKACELFILELSLRSWLYAENGNRQMLQKSDVAKAISSSEAFDFLIDIVPKLDEEDEVTGGRNEEEVVPSQGPDVVPFPVINPNQVQQNCAEHEITGQWRGGRHSDGTQLMDFNFLDLLAGENMTQGSGVAGQVQQSNDSQFPVMGGNLLDQNYYYAREYHGESRQGALPRSTNAVLISLTGGNHLRLNSYIAGKYRRESRRGRPPRPSDAVQIPLTGARQLQLNSFDATPENQELTVYGGNKIRPQPPLYEVPENDELTVYGGNRFGPQSPFYKVPQSEELNGDLAVYGGNKLGHQSPLYKAPQGQELNDELTVFGGNRLGTQSPSSSQLFFPTLGDNRVNNDYI</sequence>
<keyword evidence="2" id="KW-0805">Transcription regulation</keyword>
<dbReference type="Pfam" id="PF00125">
    <property type="entry name" value="Histone"/>
    <property type="match status" value="1"/>
</dbReference>
<evidence type="ECO:0000313" key="9">
    <source>
        <dbReference type="Proteomes" id="UP000554482"/>
    </source>
</evidence>
<dbReference type="SUPFAM" id="SSF47113">
    <property type="entry name" value="Histone-fold"/>
    <property type="match status" value="1"/>
</dbReference>
<evidence type="ECO:0000256" key="4">
    <source>
        <dbReference type="ARBA" id="ARBA00023242"/>
    </source>
</evidence>
<protein>
    <submittedName>
        <fullName evidence="8">Nuclear transcription factor y subunit c</fullName>
    </submittedName>
</protein>
<evidence type="ECO:0000256" key="3">
    <source>
        <dbReference type="ARBA" id="ARBA00023163"/>
    </source>
</evidence>
<dbReference type="InterPro" id="IPR050568">
    <property type="entry name" value="Transcr_DNA_Rep_Reg"/>
</dbReference>
<evidence type="ECO:0000256" key="5">
    <source>
        <dbReference type="ARBA" id="ARBA00038129"/>
    </source>
</evidence>
<feature type="domain" description="Core Histone H2A/H2B/H3" evidence="7">
    <location>
        <begin position="3"/>
        <end position="54"/>
    </location>
</feature>
<dbReference type="PANTHER" id="PTHR10252:SF124">
    <property type="entry name" value="NUCLEAR TRANSCRIPTION FACTOR Y SUBUNIT C-10"/>
    <property type="match status" value="1"/>
</dbReference>
<proteinExistence type="inferred from homology"/>
<dbReference type="Proteomes" id="UP000554482">
    <property type="component" value="Unassembled WGS sequence"/>
</dbReference>
<evidence type="ECO:0000256" key="2">
    <source>
        <dbReference type="ARBA" id="ARBA00023015"/>
    </source>
</evidence>
<keyword evidence="9" id="KW-1185">Reference proteome</keyword>
<dbReference type="GO" id="GO:0005634">
    <property type="term" value="C:nucleus"/>
    <property type="evidence" value="ECO:0007669"/>
    <property type="project" value="UniProtKB-SubCell"/>
</dbReference>
<dbReference type="OrthoDB" id="10584674at2759"/>
<evidence type="ECO:0000256" key="6">
    <source>
        <dbReference type="SAM" id="MobiDB-lite"/>
    </source>
</evidence>
<dbReference type="AlphaFoldDB" id="A0A7J6X2I2"/>
<feature type="region of interest" description="Disordered" evidence="6">
    <location>
        <begin position="74"/>
        <end position="93"/>
    </location>
</feature>
<dbReference type="GO" id="GO:0000976">
    <property type="term" value="F:transcription cis-regulatory region binding"/>
    <property type="evidence" value="ECO:0007669"/>
    <property type="project" value="TreeGrafter"/>
</dbReference>
<evidence type="ECO:0000256" key="1">
    <source>
        <dbReference type="ARBA" id="ARBA00004123"/>
    </source>
</evidence>
<dbReference type="InterPro" id="IPR007125">
    <property type="entry name" value="H2A/H2B/H3"/>
</dbReference>